<reference evidence="1" key="1">
    <citation type="submission" date="2023-04" db="EMBL/GenBank/DDBJ databases">
        <title>Draft Genome sequencing of Naganishia species isolated from polar environments using Oxford Nanopore Technology.</title>
        <authorList>
            <person name="Leo P."/>
            <person name="Venkateswaran K."/>
        </authorList>
    </citation>
    <scope>NUCLEOTIDE SEQUENCE</scope>
    <source>
        <strain evidence="1">MNA-CCFEE 5262</strain>
    </source>
</reference>
<comment type="caution">
    <text evidence="1">The sequence shown here is derived from an EMBL/GenBank/DDBJ whole genome shotgun (WGS) entry which is preliminary data.</text>
</comment>
<accession>A0ACC2VPB9</accession>
<organism evidence="1 2">
    <name type="scientific">Naganishia adeliensis</name>
    <dbReference type="NCBI Taxonomy" id="92952"/>
    <lineage>
        <taxon>Eukaryota</taxon>
        <taxon>Fungi</taxon>
        <taxon>Dikarya</taxon>
        <taxon>Basidiomycota</taxon>
        <taxon>Agaricomycotina</taxon>
        <taxon>Tremellomycetes</taxon>
        <taxon>Filobasidiales</taxon>
        <taxon>Filobasidiaceae</taxon>
        <taxon>Naganishia</taxon>
    </lineage>
</organism>
<evidence type="ECO:0000313" key="1">
    <source>
        <dbReference type="EMBL" id="KAJ9100352.1"/>
    </source>
</evidence>
<dbReference type="Proteomes" id="UP001230649">
    <property type="component" value="Unassembled WGS sequence"/>
</dbReference>
<proteinExistence type="predicted"/>
<gene>
    <name evidence="1" type="ORF">QFC20_005485</name>
</gene>
<sequence>MISFLFDKASLEDVSTAALRDTGFKNLFFIMLYLLPLELITQLVLQDDIEVHPNFMPTEAQIQVWTQHMFLDHPFNTFHFALSGVRNNDWETLHFLLRATGHEDTASSNAAPGHSHPPSLKVAFWKATEAEGQPEYTLYPLSVLALRHALDEAVAASRSAQLRFQAYERQLAEWMREFGDHIDVEQSAPVLWQSLHG</sequence>
<name>A0ACC2VPB9_9TREE</name>
<evidence type="ECO:0000313" key="2">
    <source>
        <dbReference type="Proteomes" id="UP001230649"/>
    </source>
</evidence>
<keyword evidence="2" id="KW-1185">Reference proteome</keyword>
<dbReference type="EMBL" id="JASBWS010000076">
    <property type="protein sequence ID" value="KAJ9100352.1"/>
    <property type="molecule type" value="Genomic_DNA"/>
</dbReference>
<protein>
    <submittedName>
        <fullName evidence="1">Uncharacterized protein</fullName>
    </submittedName>
</protein>